<evidence type="ECO:0000313" key="2">
    <source>
        <dbReference type="EMBL" id="AXC10875.1"/>
    </source>
</evidence>
<dbReference type="Proteomes" id="UP000253606">
    <property type="component" value="Chromosome"/>
</dbReference>
<evidence type="ECO:0000313" key="3">
    <source>
        <dbReference type="Proteomes" id="UP000253606"/>
    </source>
</evidence>
<dbReference type="EMBL" id="CP030840">
    <property type="protein sequence ID" value="AXC10875.1"/>
    <property type="molecule type" value="Genomic_DNA"/>
</dbReference>
<feature type="region of interest" description="Disordered" evidence="1">
    <location>
        <begin position="15"/>
        <end position="38"/>
    </location>
</feature>
<proteinExistence type="predicted"/>
<name>A0A2Z5FWW1_9BACT</name>
<evidence type="ECO:0000256" key="1">
    <source>
        <dbReference type="SAM" id="MobiDB-lite"/>
    </source>
</evidence>
<accession>A0A2Z5FWW1</accession>
<organism evidence="2 3">
    <name type="scientific">Acidisarcina polymorpha</name>
    <dbReference type="NCBI Taxonomy" id="2211140"/>
    <lineage>
        <taxon>Bacteria</taxon>
        <taxon>Pseudomonadati</taxon>
        <taxon>Acidobacteriota</taxon>
        <taxon>Terriglobia</taxon>
        <taxon>Terriglobales</taxon>
        <taxon>Acidobacteriaceae</taxon>
        <taxon>Acidisarcina</taxon>
    </lineage>
</organism>
<dbReference type="AlphaFoldDB" id="A0A2Z5FWW1"/>
<dbReference type="KEGG" id="abas:ACPOL_1529"/>
<protein>
    <submittedName>
        <fullName evidence="2">Uncharacterized protein</fullName>
    </submittedName>
</protein>
<reference evidence="2 3" key="1">
    <citation type="journal article" date="2018" name="Front. Microbiol.">
        <title>Hydrolytic Capabilities as a Key to Environmental Success: Chitinolytic and Cellulolytic Acidobacteria From Acidic Sub-arctic Soils and Boreal Peatlands.</title>
        <authorList>
            <person name="Belova S.E."/>
            <person name="Ravin N.V."/>
            <person name="Pankratov T.A."/>
            <person name="Rakitin A.L."/>
            <person name="Ivanova A.A."/>
            <person name="Beletsky A.V."/>
            <person name="Mardanov A.V."/>
            <person name="Sinninghe Damste J.S."/>
            <person name="Dedysh S.N."/>
        </authorList>
    </citation>
    <scope>NUCLEOTIDE SEQUENCE [LARGE SCALE GENOMIC DNA]</scope>
    <source>
        <strain evidence="2 3">SBC82</strain>
    </source>
</reference>
<sequence>MASNSRRVIRIGRVVQGNPPGGQTHWIGRVQPFQNIRQ</sequence>
<gene>
    <name evidence="2" type="ORF">ACPOL_1529</name>
</gene>
<keyword evidence="3" id="KW-1185">Reference proteome</keyword>